<gene>
    <name evidence="1" type="ORF">FE784_17715</name>
</gene>
<sequence length="162" mass="17078">MVPQAAGCVPDEPYYDASDVKLSSIQCALSRGTTDTTTPLNTECIVLTPPAGTAKVGLKLMNASSYSTNAFDIVSVTLHEVRFVAGKEGRTGDYKKLHQTIDGALRWEGALEVPVAGVHYANFKAGDELQLPPAEGAPVGYICTADGRPGTWRPLGTIGESP</sequence>
<proteinExistence type="predicted"/>
<dbReference type="AlphaFoldDB" id="A0A5C4T8K0"/>
<organism evidence="1 2">
    <name type="scientific">Paenibacillus hemerocallicola</name>
    <dbReference type="NCBI Taxonomy" id="1172614"/>
    <lineage>
        <taxon>Bacteria</taxon>
        <taxon>Bacillati</taxon>
        <taxon>Bacillota</taxon>
        <taxon>Bacilli</taxon>
        <taxon>Bacillales</taxon>
        <taxon>Paenibacillaceae</taxon>
        <taxon>Paenibacillus</taxon>
    </lineage>
</organism>
<evidence type="ECO:0000313" key="1">
    <source>
        <dbReference type="EMBL" id="TNJ64870.1"/>
    </source>
</evidence>
<dbReference type="EMBL" id="VDCQ01000024">
    <property type="protein sequence ID" value="TNJ64870.1"/>
    <property type="molecule type" value="Genomic_DNA"/>
</dbReference>
<protein>
    <submittedName>
        <fullName evidence="1">Uncharacterized protein</fullName>
    </submittedName>
</protein>
<comment type="caution">
    <text evidence="1">The sequence shown here is derived from an EMBL/GenBank/DDBJ whole genome shotgun (WGS) entry which is preliminary data.</text>
</comment>
<evidence type="ECO:0000313" key="2">
    <source>
        <dbReference type="Proteomes" id="UP000307943"/>
    </source>
</evidence>
<keyword evidence="2" id="KW-1185">Reference proteome</keyword>
<dbReference type="RefSeq" id="WP_139603564.1">
    <property type="nucleotide sequence ID" value="NZ_VDCQ01000024.1"/>
</dbReference>
<name>A0A5C4T8K0_9BACL</name>
<accession>A0A5C4T8K0</accession>
<dbReference type="Proteomes" id="UP000307943">
    <property type="component" value="Unassembled WGS sequence"/>
</dbReference>
<reference evidence="1 2" key="1">
    <citation type="submission" date="2019-05" db="EMBL/GenBank/DDBJ databases">
        <title>We sequenced the genome of Paenibacillus hemerocallicola KCTC 33185 for further insight into its adaptation and study the phylogeny of Paenibacillus.</title>
        <authorList>
            <person name="Narsing Rao M.P."/>
        </authorList>
    </citation>
    <scope>NUCLEOTIDE SEQUENCE [LARGE SCALE GENOMIC DNA]</scope>
    <source>
        <strain evidence="1 2">KCTC 33185</strain>
    </source>
</reference>
<dbReference type="OrthoDB" id="2589801at2"/>